<accession>A0A543Q3J9</accession>
<dbReference type="AlphaFoldDB" id="A0A543Q3J9"/>
<sequence>MKKPDERIKRKFDHEVSITMAIQKKGEELRKSRNGTARYGDALISLGLNQCRTKTTRRYAFGLEMNRPEHYQRFLEDEAIMLEYAKKLEVGDEVPDNVCALKNVIYGAFKPYSQKNEKISSFIRARLEMGMVSPSMGLRRVK</sequence>
<organism evidence="1 2">
    <name type="scientific">Acidithiobacillus thiooxidans ATCC 19377</name>
    <dbReference type="NCBI Taxonomy" id="637390"/>
    <lineage>
        <taxon>Bacteria</taxon>
        <taxon>Pseudomonadati</taxon>
        <taxon>Pseudomonadota</taxon>
        <taxon>Acidithiobacillia</taxon>
        <taxon>Acidithiobacillales</taxon>
        <taxon>Acidithiobacillaceae</taxon>
        <taxon>Acidithiobacillus</taxon>
    </lineage>
</organism>
<name>A0A543Q3J9_ACITH</name>
<protein>
    <submittedName>
        <fullName evidence="1">Uncharacterized protein</fullName>
    </submittedName>
</protein>
<comment type="caution">
    <text evidence="1">The sequence shown here is derived from an EMBL/GenBank/DDBJ whole genome shotgun (WGS) entry which is preliminary data.</text>
</comment>
<reference evidence="1 2" key="1">
    <citation type="submission" date="2019-03" db="EMBL/GenBank/DDBJ databases">
        <title>New insights into Acidothiobacillus thiooxidans sulfur metabolism through coupled gene expression, solution geochemistry, microscopy and spectroscopy analyses.</title>
        <authorList>
            <person name="Camacho D."/>
            <person name="Frazao R."/>
            <person name="Fouillen A."/>
            <person name="Nanci A."/>
            <person name="Lang B.F."/>
            <person name="Apte S.C."/>
            <person name="Baron C."/>
            <person name="Warren L.A."/>
        </authorList>
    </citation>
    <scope>NUCLEOTIDE SEQUENCE [LARGE SCALE GENOMIC DNA]</scope>
    <source>
        <strain evidence="1 2">ATCC 19377</strain>
    </source>
</reference>
<evidence type="ECO:0000313" key="2">
    <source>
        <dbReference type="Proteomes" id="UP000315403"/>
    </source>
</evidence>
<gene>
    <name evidence="1" type="ORF">DLNHIDIE_00763</name>
</gene>
<dbReference type="Proteomes" id="UP000315403">
    <property type="component" value="Unassembled WGS sequence"/>
</dbReference>
<proteinExistence type="predicted"/>
<evidence type="ECO:0000313" key="1">
    <source>
        <dbReference type="EMBL" id="TQN50902.1"/>
    </source>
</evidence>
<dbReference type="EMBL" id="SZUV01000001">
    <property type="protein sequence ID" value="TQN50902.1"/>
    <property type="molecule type" value="Genomic_DNA"/>
</dbReference>
<dbReference type="RefSeq" id="WP_142086775.1">
    <property type="nucleotide sequence ID" value="NZ_SZUV01000001.1"/>
</dbReference>